<keyword evidence="6" id="KW-0223">Dioxygenase</keyword>
<dbReference type="STRING" id="504486.SAMN05660703_0389"/>
<protein>
    <submittedName>
        <fullName evidence="6">Ferredoxin subunit of nitrite reductase or a ring-hydroxylating dioxygenase</fullName>
    </submittedName>
</protein>
<dbReference type="Gene3D" id="2.102.10.10">
    <property type="entry name" value="Rieske [2Fe-2S] iron-sulphur domain"/>
    <property type="match status" value="1"/>
</dbReference>
<reference evidence="6 7" key="1">
    <citation type="submission" date="2017-04" db="EMBL/GenBank/DDBJ databases">
        <authorList>
            <person name="Afonso C.L."/>
            <person name="Miller P.J."/>
            <person name="Scott M.A."/>
            <person name="Spackman E."/>
            <person name="Goraichik I."/>
            <person name="Dimitrov K.M."/>
            <person name="Suarez D.L."/>
            <person name="Swayne D.E."/>
        </authorList>
    </citation>
    <scope>NUCLEOTIDE SEQUENCE [LARGE SCALE GENOMIC DNA]</scope>
    <source>
        <strain evidence="6 7">DSM 21164</strain>
    </source>
</reference>
<keyword evidence="4" id="KW-0411">Iron-sulfur</keyword>
<dbReference type="InterPro" id="IPR017941">
    <property type="entry name" value="Rieske_2Fe-2S"/>
</dbReference>
<organism evidence="6 7">
    <name type="scientific">Cellulophaga tyrosinoxydans</name>
    <dbReference type="NCBI Taxonomy" id="504486"/>
    <lineage>
        <taxon>Bacteria</taxon>
        <taxon>Pseudomonadati</taxon>
        <taxon>Bacteroidota</taxon>
        <taxon>Flavobacteriia</taxon>
        <taxon>Flavobacteriales</taxon>
        <taxon>Flavobacteriaceae</taxon>
        <taxon>Cellulophaga</taxon>
    </lineage>
</organism>
<dbReference type="AlphaFoldDB" id="A0A1W1YFC0"/>
<gene>
    <name evidence="6" type="ORF">SAMN05660703_0389</name>
</gene>
<dbReference type="RefSeq" id="WP_084059715.1">
    <property type="nucleotide sequence ID" value="NZ_FWXO01000001.1"/>
</dbReference>
<keyword evidence="6" id="KW-0560">Oxidoreductase</keyword>
<feature type="domain" description="Rieske" evidence="5">
    <location>
        <begin position="56"/>
        <end position="149"/>
    </location>
</feature>
<dbReference type="InterPro" id="IPR036922">
    <property type="entry name" value="Rieske_2Fe-2S_sf"/>
</dbReference>
<evidence type="ECO:0000313" key="6">
    <source>
        <dbReference type="EMBL" id="SMC34855.1"/>
    </source>
</evidence>
<dbReference type="GO" id="GO:0046872">
    <property type="term" value="F:metal ion binding"/>
    <property type="evidence" value="ECO:0007669"/>
    <property type="project" value="UniProtKB-KW"/>
</dbReference>
<dbReference type="PROSITE" id="PS51296">
    <property type="entry name" value="RIESKE"/>
    <property type="match status" value="1"/>
</dbReference>
<dbReference type="PROSITE" id="PS51257">
    <property type="entry name" value="PROKAR_LIPOPROTEIN"/>
    <property type="match status" value="1"/>
</dbReference>
<keyword evidence="3" id="KW-0408">Iron</keyword>
<dbReference type="GO" id="GO:0051213">
    <property type="term" value="F:dioxygenase activity"/>
    <property type="evidence" value="ECO:0007669"/>
    <property type="project" value="UniProtKB-KW"/>
</dbReference>
<accession>A0A1W1YFC0</accession>
<evidence type="ECO:0000313" key="7">
    <source>
        <dbReference type="Proteomes" id="UP000192360"/>
    </source>
</evidence>
<keyword evidence="1" id="KW-0001">2Fe-2S</keyword>
<proteinExistence type="predicted"/>
<keyword evidence="7" id="KW-1185">Reference proteome</keyword>
<dbReference type="SUPFAM" id="SSF50022">
    <property type="entry name" value="ISP domain"/>
    <property type="match status" value="1"/>
</dbReference>
<dbReference type="Pfam" id="PF00355">
    <property type="entry name" value="Rieske"/>
    <property type="match status" value="1"/>
</dbReference>
<dbReference type="GO" id="GO:0051537">
    <property type="term" value="F:2 iron, 2 sulfur cluster binding"/>
    <property type="evidence" value="ECO:0007669"/>
    <property type="project" value="UniProtKB-KW"/>
</dbReference>
<name>A0A1W1YFC0_9FLAO</name>
<evidence type="ECO:0000256" key="2">
    <source>
        <dbReference type="ARBA" id="ARBA00022723"/>
    </source>
</evidence>
<evidence type="ECO:0000256" key="1">
    <source>
        <dbReference type="ARBA" id="ARBA00022714"/>
    </source>
</evidence>
<dbReference type="EMBL" id="FWXO01000001">
    <property type="protein sequence ID" value="SMC34855.1"/>
    <property type="molecule type" value="Genomic_DNA"/>
</dbReference>
<dbReference type="OrthoDB" id="165343at2"/>
<dbReference type="Proteomes" id="UP000192360">
    <property type="component" value="Unassembled WGS sequence"/>
</dbReference>
<keyword evidence="2" id="KW-0479">Metal-binding</keyword>
<sequence length="151" mass="16052">MDRKEFLKSLGAGAALAVTISCLGSCLREEVDTVAIQDTNATNTENTGASSTILFSIDLNASEAAKLAVDGGYVVKNNVVVAKNLNGEFVAATVICSHDLIKKVTFKNNEYYCTEHGARFDQTGKGLNNDGKKGLKIYKTSLNGSILDILS</sequence>
<evidence type="ECO:0000256" key="3">
    <source>
        <dbReference type="ARBA" id="ARBA00023004"/>
    </source>
</evidence>
<evidence type="ECO:0000256" key="4">
    <source>
        <dbReference type="ARBA" id="ARBA00023014"/>
    </source>
</evidence>
<evidence type="ECO:0000259" key="5">
    <source>
        <dbReference type="PROSITE" id="PS51296"/>
    </source>
</evidence>